<protein>
    <submittedName>
        <fullName evidence="4">Short-chain dehydrogenase/reductase SDR</fullName>
    </submittedName>
</protein>
<reference evidence="4 5" key="1">
    <citation type="journal article" date="2010" name="Stand. Genomic Sci.">
        <title>Complete genome sequence of Conexibacter woesei type strain (ID131577).</title>
        <authorList>
            <person name="Pukall R."/>
            <person name="Lapidus A."/>
            <person name="Glavina Del Rio T."/>
            <person name="Copeland A."/>
            <person name="Tice H."/>
            <person name="Cheng J.-F."/>
            <person name="Lucas S."/>
            <person name="Chen F."/>
            <person name="Nolan M."/>
            <person name="Bruce D."/>
            <person name="Goodwin L."/>
            <person name="Pitluck S."/>
            <person name="Mavromatis K."/>
            <person name="Ivanova N."/>
            <person name="Ovchinnikova G."/>
            <person name="Pati A."/>
            <person name="Chen A."/>
            <person name="Palaniappan K."/>
            <person name="Land M."/>
            <person name="Hauser L."/>
            <person name="Chang Y.-J."/>
            <person name="Jeffries C.D."/>
            <person name="Chain P."/>
            <person name="Meincke L."/>
            <person name="Sims D."/>
            <person name="Brettin T."/>
            <person name="Detter J.C."/>
            <person name="Rohde M."/>
            <person name="Goeker M."/>
            <person name="Bristow J."/>
            <person name="Eisen J.A."/>
            <person name="Markowitz V."/>
            <person name="Kyrpides N.C."/>
            <person name="Klenk H.-P."/>
            <person name="Hugenholtz P."/>
        </authorList>
    </citation>
    <scope>NUCLEOTIDE SEQUENCE [LARGE SCALE GENOMIC DNA]</scope>
    <source>
        <strain evidence="5">DSM 14684 / CIP 108061 / JCM 11494 / NBRC 100937 / ID131577</strain>
    </source>
</reference>
<dbReference type="PANTHER" id="PTHR24321:SF14">
    <property type="entry name" value="SHORT-CHAIN TYPE DEHYDROGENASE_REDUCTASE BLR2146-RELATED"/>
    <property type="match status" value="1"/>
</dbReference>
<dbReference type="Gene3D" id="3.40.50.720">
    <property type="entry name" value="NAD(P)-binding Rossmann-like Domain"/>
    <property type="match status" value="1"/>
</dbReference>
<feature type="domain" description="Ketoreductase" evidence="3">
    <location>
        <begin position="8"/>
        <end position="184"/>
    </location>
</feature>
<evidence type="ECO:0000256" key="2">
    <source>
        <dbReference type="ARBA" id="ARBA00023002"/>
    </source>
</evidence>
<sequence length="262" mass="26326" precursor="true">MTARFQDKVALVVGGTLGIGLAAAERLAAEGASVVVGGHDAASVEAALAMLPPGSQGLAGDVREASHAAALVERAVSAFGGLDVLVYSAGVQRYGTVETTTAEEWAEVFGVNVGGIHLVAQRAIPALRARGGGAVVLVSSTQATASQTDVAAYTASKGAISALTRAMALDHAPDGIRVNAVAPGSVDTPMLRWAADLFKGDASAEEVVAEWGRMHPLGRVATPAEVAAAIAFLAGDDARFVTGSELRVDGGLLAALPVGLPR</sequence>
<dbReference type="Proteomes" id="UP000008229">
    <property type="component" value="Chromosome"/>
</dbReference>
<proteinExistence type="inferred from homology"/>
<dbReference type="SMART" id="SM00822">
    <property type="entry name" value="PKS_KR"/>
    <property type="match status" value="1"/>
</dbReference>
<dbReference type="GO" id="GO:0016491">
    <property type="term" value="F:oxidoreductase activity"/>
    <property type="evidence" value="ECO:0007669"/>
    <property type="project" value="UniProtKB-KW"/>
</dbReference>
<dbReference type="NCBIfam" id="NF005559">
    <property type="entry name" value="PRK07231.1"/>
    <property type="match status" value="1"/>
</dbReference>
<evidence type="ECO:0000313" key="5">
    <source>
        <dbReference type="Proteomes" id="UP000008229"/>
    </source>
</evidence>
<dbReference type="KEGG" id="cwo:Cwoe_4786"/>
<dbReference type="STRING" id="469383.Cwoe_4786"/>
<keyword evidence="2" id="KW-0560">Oxidoreductase</keyword>
<dbReference type="PROSITE" id="PS00061">
    <property type="entry name" value="ADH_SHORT"/>
    <property type="match status" value="1"/>
</dbReference>
<dbReference type="InterPro" id="IPR057326">
    <property type="entry name" value="KR_dom"/>
</dbReference>
<accession>D3FB07</accession>
<organism evidence="4 5">
    <name type="scientific">Conexibacter woesei (strain DSM 14684 / CCUG 47730 / CIP 108061 / JCM 11494 / NBRC 100937 / ID131577)</name>
    <dbReference type="NCBI Taxonomy" id="469383"/>
    <lineage>
        <taxon>Bacteria</taxon>
        <taxon>Bacillati</taxon>
        <taxon>Actinomycetota</taxon>
        <taxon>Thermoleophilia</taxon>
        <taxon>Solirubrobacterales</taxon>
        <taxon>Conexibacteraceae</taxon>
        <taxon>Conexibacter</taxon>
    </lineage>
</organism>
<dbReference type="InterPro" id="IPR020904">
    <property type="entry name" value="Sc_DH/Rdtase_CS"/>
</dbReference>
<name>D3FB07_CONWI</name>
<dbReference type="InterPro" id="IPR002347">
    <property type="entry name" value="SDR_fam"/>
</dbReference>
<dbReference type="EMBL" id="CP001854">
    <property type="protein sequence ID" value="ADB53199.1"/>
    <property type="molecule type" value="Genomic_DNA"/>
</dbReference>
<evidence type="ECO:0000259" key="3">
    <source>
        <dbReference type="SMART" id="SM00822"/>
    </source>
</evidence>
<dbReference type="PRINTS" id="PR00080">
    <property type="entry name" value="SDRFAMILY"/>
</dbReference>
<dbReference type="FunFam" id="3.40.50.720:FF:000084">
    <property type="entry name" value="Short-chain dehydrogenase reductase"/>
    <property type="match status" value="1"/>
</dbReference>
<dbReference type="eggNOG" id="COG1028">
    <property type="taxonomic scope" value="Bacteria"/>
</dbReference>
<gene>
    <name evidence="4" type="ordered locus">Cwoe_4786</name>
</gene>
<keyword evidence="5" id="KW-1185">Reference proteome</keyword>
<dbReference type="HOGENOM" id="CLU_010194_1_0_11"/>
<dbReference type="Pfam" id="PF13561">
    <property type="entry name" value="adh_short_C2"/>
    <property type="match status" value="1"/>
</dbReference>
<dbReference type="PRINTS" id="PR00081">
    <property type="entry name" value="GDHRDH"/>
</dbReference>
<evidence type="ECO:0000313" key="4">
    <source>
        <dbReference type="EMBL" id="ADB53199.1"/>
    </source>
</evidence>
<reference evidence="5" key="2">
    <citation type="submission" date="2010-01" db="EMBL/GenBank/DDBJ databases">
        <title>The complete genome of Conexibacter woesei DSM 14684.</title>
        <authorList>
            <consortium name="US DOE Joint Genome Institute (JGI-PGF)"/>
            <person name="Lucas S."/>
            <person name="Copeland A."/>
            <person name="Lapidus A."/>
            <person name="Glavina del Rio T."/>
            <person name="Dalin E."/>
            <person name="Tice H."/>
            <person name="Bruce D."/>
            <person name="Goodwin L."/>
            <person name="Pitluck S."/>
            <person name="Kyrpides N."/>
            <person name="Mavromatis K."/>
            <person name="Ivanova N."/>
            <person name="Mikhailova N."/>
            <person name="Chertkov O."/>
            <person name="Brettin T."/>
            <person name="Detter J.C."/>
            <person name="Han C."/>
            <person name="Larimer F."/>
            <person name="Land M."/>
            <person name="Hauser L."/>
            <person name="Markowitz V."/>
            <person name="Cheng J.-F."/>
            <person name="Hugenholtz P."/>
            <person name="Woyke T."/>
            <person name="Wu D."/>
            <person name="Pukall R."/>
            <person name="Steenblock K."/>
            <person name="Schneider S."/>
            <person name="Klenk H.-P."/>
            <person name="Eisen J.A."/>
        </authorList>
    </citation>
    <scope>NUCLEOTIDE SEQUENCE [LARGE SCALE GENOMIC DNA]</scope>
    <source>
        <strain evidence="5">DSM 14684 / CIP 108061 / JCM 11494 / NBRC 100937 / ID131577</strain>
    </source>
</reference>
<evidence type="ECO:0000256" key="1">
    <source>
        <dbReference type="ARBA" id="ARBA00006484"/>
    </source>
</evidence>
<dbReference type="InterPro" id="IPR036291">
    <property type="entry name" value="NAD(P)-bd_dom_sf"/>
</dbReference>
<dbReference type="PANTHER" id="PTHR24321">
    <property type="entry name" value="DEHYDROGENASES, SHORT CHAIN"/>
    <property type="match status" value="1"/>
</dbReference>
<dbReference type="OrthoDB" id="7064009at2"/>
<dbReference type="AlphaFoldDB" id="D3FB07"/>
<dbReference type="RefSeq" id="WP_012936250.1">
    <property type="nucleotide sequence ID" value="NC_013739.1"/>
</dbReference>
<comment type="similarity">
    <text evidence="1">Belongs to the short-chain dehydrogenases/reductases (SDR) family.</text>
</comment>
<dbReference type="CDD" id="cd05233">
    <property type="entry name" value="SDR_c"/>
    <property type="match status" value="1"/>
</dbReference>
<dbReference type="SUPFAM" id="SSF51735">
    <property type="entry name" value="NAD(P)-binding Rossmann-fold domains"/>
    <property type="match status" value="1"/>
</dbReference>